<dbReference type="EMBL" id="QGKX02000996">
    <property type="protein sequence ID" value="KAF3553876.1"/>
    <property type="molecule type" value="Genomic_DNA"/>
</dbReference>
<reference evidence="1" key="1">
    <citation type="submission" date="2019-12" db="EMBL/GenBank/DDBJ databases">
        <title>Genome sequencing and annotation of Brassica cretica.</title>
        <authorList>
            <person name="Studholme D.J."/>
            <person name="Sarris P."/>
        </authorList>
    </citation>
    <scope>NUCLEOTIDE SEQUENCE</scope>
    <source>
        <strain evidence="1">PFS-109/04</strain>
        <tissue evidence="1">Leaf</tissue>
    </source>
</reference>
<evidence type="ECO:0000313" key="2">
    <source>
        <dbReference type="Proteomes" id="UP000712600"/>
    </source>
</evidence>
<dbReference type="Proteomes" id="UP000712600">
    <property type="component" value="Unassembled WGS sequence"/>
</dbReference>
<gene>
    <name evidence="1" type="ORF">F2Q69_00017876</name>
</gene>
<organism evidence="1 2">
    <name type="scientific">Brassica cretica</name>
    <name type="common">Mustard</name>
    <dbReference type="NCBI Taxonomy" id="69181"/>
    <lineage>
        <taxon>Eukaryota</taxon>
        <taxon>Viridiplantae</taxon>
        <taxon>Streptophyta</taxon>
        <taxon>Embryophyta</taxon>
        <taxon>Tracheophyta</taxon>
        <taxon>Spermatophyta</taxon>
        <taxon>Magnoliopsida</taxon>
        <taxon>eudicotyledons</taxon>
        <taxon>Gunneridae</taxon>
        <taxon>Pentapetalae</taxon>
        <taxon>rosids</taxon>
        <taxon>malvids</taxon>
        <taxon>Brassicales</taxon>
        <taxon>Brassicaceae</taxon>
        <taxon>Brassiceae</taxon>
        <taxon>Brassica</taxon>
    </lineage>
</organism>
<dbReference type="AlphaFoldDB" id="A0A8S9QLC0"/>
<protein>
    <submittedName>
        <fullName evidence="1">Uncharacterized protein</fullName>
    </submittedName>
</protein>
<comment type="caution">
    <text evidence="1">The sequence shown here is derived from an EMBL/GenBank/DDBJ whole genome shotgun (WGS) entry which is preliminary data.</text>
</comment>
<sequence>MVEEKALKEFESMWAIKQQDLAAKDKLSRMRLLESLLAKKEPLAEYEEALKKKIISDIMFN</sequence>
<evidence type="ECO:0000313" key="1">
    <source>
        <dbReference type="EMBL" id="KAF3553876.1"/>
    </source>
</evidence>
<name>A0A8S9QLC0_BRACR</name>
<accession>A0A8S9QLC0</accession>
<proteinExistence type="predicted"/>